<name>A0A2U8UUG1_9CAUD</name>
<evidence type="ECO:0000256" key="1">
    <source>
        <dbReference type="SAM" id="MobiDB-lite"/>
    </source>
</evidence>
<dbReference type="RefSeq" id="YP_009802076.1">
    <property type="nucleotide sequence ID" value="NC_047977.1"/>
</dbReference>
<dbReference type="Proteomes" id="UP000247284">
    <property type="component" value="Segment"/>
</dbReference>
<keyword evidence="3" id="KW-1185">Reference proteome</keyword>
<evidence type="ECO:0000313" key="3">
    <source>
        <dbReference type="Proteomes" id="UP000247284"/>
    </source>
</evidence>
<sequence length="149" mass="16502">MTGRNDTEENRATAAKAATEQTEALEAIEHFDDIESIYVRGFQDGSIWLADYIEPSRGHVSVAALTVTWQTLVLFRDIALKEADFERVSYMSAAIMDMAVMIEGQGMALPEIHDDTEKDNEVVDEDFDDDSDGDFDGDVSDEEAEAARG</sequence>
<feature type="compositionally biased region" description="Acidic residues" evidence="1">
    <location>
        <begin position="122"/>
        <end position="149"/>
    </location>
</feature>
<dbReference type="EMBL" id="MH183162">
    <property type="protein sequence ID" value="AWN07808.1"/>
    <property type="molecule type" value="Genomic_DNA"/>
</dbReference>
<gene>
    <name evidence="2" type="primary">137</name>
    <name evidence="2" type="ORF">PBI_HENDRIX_137</name>
</gene>
<dbReference type="GeneID" id="54992604"/>
<dbReference type="KEGG" id="vg:54992604"/>
<reference evidence="3" key="1">
    <citation type="submission" date="2018-04" db="EMBL/GenBank/DDBJ databases">
        <authorList>
            <person name="Go L.Y."/>
            <person name="Mitchell J.A."/>
        </authorList>
    </citation>
    <scope>NUCLEOTIDE SEQUENCE [LARGE SCALE GENOMIC DNA]</scope>
</reference>
<evidence type="ECO:0000313" key="2">
    <source>
        <dbReference type="EMBL" id="AWN07808.1"/>
    </source>
</evidence>
<accession>A0A2U8UUG1</accession>
<protein>
    <submittedName>
        <fullName evidence="2">Uncharacterized protein</fullName>
    </submittedName>
</protein>
<feature type="compositionally biased region" description="Basic and acidic residues" evidence="1">
    <location>
        <begin position="111"/>
        <end position="121"/>
    </location>
</feature>
<proteinExistence type="predicted"/>
<feature type="region of interest" description="Disordered" evidence="1">
    <location>
        <begin position="110"/>
        <end position="149"/>
    </location>
</feature>
<organism evidence="2 3">
    <name type="scientific">Microbacterium phage Hendrix</name>
    <dbReference type="NCBI Taxonomy" id="2182341"/>
    <lineage>
        <taxon>Viruses</taxon>
        <taxon>Duplodnaviria</taxon>
        <taxon>Heunggongvirae</taxon>
        <taxon>Uroviricota</taxon>
        <taxon>Caudoviricetes</taxon>
        <taxon>Rogerhendrixvirus</taxon>
        <taxon>Rogerhendrixvirus hendrix</taxon>
    </lineage>
</organism>